<keyword evidence="3" id="KW-0732">Signal</keyword>
<dbReference type="RefSeq" id="WP_214170855.1">
    <property type="nucleotide sequence ID" value="NZ_JAHCVJ010000002.1"/>
</dbReference>
<evidence type="ECO:0000259" key="4">
    <source>
        <dbReference type="Pfam" id="PF01103"/>
    </source>
</evidence>
<evidence type="ECO:0000256" key="3">
    <source>
        <dbReference type="SAM" id="SignalP"/>
    </source>
</evidence>
<dbReference type="GO" id="GO:0098046">
    <property type="term" value="C:type V protein secretion system complex"/>
    <property type="evidence" value="ECO:0007669"/>
    <property type="project" value="TreeGrafter"/>
</dbReference>
<dbReference type="PANTHER" id="PTHR34597">
    <property type="entry name" value="SLR1661 PROTEIN"/>
    <property type="match status" value="1"/>
</dbReference>
<keyword evidence="2" id="KW-0472">Membrane</keyword>
<gene>
    <name evidence="5" type="ORF">KI809_07210</name>
</gene>
<accession>A0AAW4L524</accession>
<evidence type="ECO:0000313" key="6">
    <source>
        <dbReference type="Proteomes" id="UP000811899"/>
    </source>
</evidence>
<keyword evidence="6" id="KW-1185">Reference proteome</keyword>
<dbReference type="EMBL" id="JAHCVJ010000002">
    <property type="protein sequence ID" value="MBT0664088.1"/>
    <property type="molecule type" value="Genomic_DNA"/>
</dbReference>
<dbReference type="InterPro" id="IPR000184">
    <property type="entry name" value="Bac_surfAg_D15"/>
</dbReference>
<reference evidence="5 6" key="1">
    <citation type="submission" date="2021-05" db="EMBL/GenBank/DDBJ databases">
        <title>The draft genome of Geobacter pelophilus DSM 12255.</title>
        <authorList>
            <person name="Xu Z."/>
            <person name="Masuda Y."/>
            <person name="Itoh H."/>
            <person name="Senoo K."/>
        </authorList>
    </citation>
    <scope>NUCLEOTIDE SEQUENCE [LARGE SCALE GENOMIC DNA]</scope>
    <source>
        <strain evidence="5 6">DSM 12255</strain>
    </source>
</reference>
<dbReference type="GO" id="GO:0019867">
    <property type="term" value="C:outer membrane"/>
    <property type="evidence" value="ECO:0007669"/>
    <property type="project" value="InterPro"/>
</dbReference>
<evidence type="ECO:0000256" key="1">
    <source>
        <dbReference type="ARBA" id="ARBA00004370"/>
    </source>
</evidence>
<feature type="domain" description="Bacterial surface antigen (D15)" evidence="4">
    <location>
        <begin position="110"/>
        <end position="371"/>
    </location>
</feature>
<organism evidence="5 6">
    <name type="scientific">Geoanaerobacter pelophilus</name>
    <dbReference type="NCBI Taxonomy" id="60036"/>
    <lineage>
        <taxon>Bacteria</taxon>
        <taxon>Pseudomonadati</taxon>
        <taxon>Thermodesulfobacteriota</taxon>
        <taxon>Desulfuromonadia</taxon>
        <taxon>Geobacterales</taxon>
        <taxon>Geobacteraceae</taxon>
        <taxon>Geoanaerobacter</taxon>
    </lineage>
</organism>
<dbReference type="AlphaFoldDB" id="A0AAW4L524"/>
<dbReference type="Pfam" id="PF01103">
    <property type="entry name" value="Omp85"/>
    <property type="match status" value="1"/>
</dbReference>
<sequence>MKLLKFTILLLSLTLAACTSMVPRESLPFPLTNADSPKQVKVVSIPLPVIASSPNEGITGGALTAFLIHNAKDEINTLVAPQVNYNENFGVTTSLYGAFYPTPSRNWETNLSQSTKINNDYELRITDKSFLDGKLELNAFAFHLTDGSSRFFGFQSDSSKDNETNYANKETGFTLSASYNFWRHVSFFTGERLRVVSIREGAVKGVPFLKDVFNPAEVPGSDGFTAHAQRFGLSYSTLDSMIAPTFGGYARVSVEISSENLGSSANYQHYEAEAKGYIPLDNTRYITAFRLAYNQTLGSSVPFLERSILGGESTLRGYGRNRFIDSSYFLCNLEERIRLFRWEIFDVTADWELAPFIDLGAVIEKLDKANSRNFEFNPGVGFRAIVRPNIVGRVDLGFGKDGPAVFVGLGHPF</sequence>
<protein>
    <submittedName>
        <fullName evidence="5">BamA/TamA family outer membrane protein</fullName>
    </submittedName>
</protein>
<dbReference type="Gene3D" id="2.40.160.50">
    <property type="entry name" value="membrane protein fhac: a member of the omp85/tpsb transporter family"/>
    <property type="match status" value="1"/>
</dbReference>
<comment type="caution">
    <text evidence="5">The sequence shown here is derived from an EMBL/GenBank/DDBJ whole genome shotgun (WGS) entry which is preliminary data.</text>
</comment>
<dbReference type="PANTHER" id="PTHR34597:SF3">
    <property type="entry name" value="OUTER MEMBRANE TRANSPORTER CDIB"/>
    <property type="match status" value="1"/>
</dbReference>
<comment type="subcellular location">
    <subcellularLocation>
        <location evidence="1">Membrane</location>
    </subcellularLocation>
</comment>
<dbReference type="GO" id="GO:0046819">
    <property type="term" value="P:protein secretion by the type V secretion system"/>
    <property type="evidence" value="ECO:0007669"/>
    <property type="project" value="TreeGrafter"/>
</dbReference>
<dbReference type="PROSITE" id="PS51257">
    <property type="entry name" value="PROKAR_LIPOPROTEIN"/>
    <property type="match status" value="1"/>
</dbReference>
<evidence type="ECO:0000256" key="2">
    <source>
        <dbReference type="ARBA" id="ARBA00023136"/>
    </source>
</evidence>
<proteinExistence type="predicted"/>
<feature type="chain" id="PRO_5043475928" evidence="3">
    <location>
        <begin position="18"/>
        <end position="413"/>
    </location>
</feature>
<evidence type="ECO:0000313" key="5">
    <source>
        <dbReference type="EMBL" id="MBT0664088.1"/>
    </source>
</evidence>
<dbReference type="GO" id="GO:0008320">
    <property type="term" value="F:protein transmembrane transporter activity"/>
    <property type="evidence" value="ECO:0007669"/>
    <property type="project" value="TreeGrafter"/>
</dbReference>
<dbReference type="Proteomes" id="UP000811899">
    <property type="component" value="Unassembled WGS sequence"/>
</dbReference>
<feature type="signal peptide" evidence="3">
    <location>
        <begin position="1"/>
        <end position="17"/>
    </location>
</feature>
<dbReference type="InterPro" id="IPR051544">
    <property type="entry name" value="TPS_OM_transporter"/>
</dbReference>
<name>A0AAW4L524_9BACT</name>